<proteinExistence type="predicted"/>
<sequence length="104" mass="11196">MTDEPTLLLLLLGSSLAFVFAVLLWKLLVLTGGIAAAQWAIVTGFADQPAVQAAAYALPALLAACTLLYLPRKAGGFTRGPFPRSHTSFNPRRRAGRIRWEAMA</sequence>
<organism evidence="2 3">
    <name type="scientific">Lentzea kristufekii</name>
    <dbReference type="NCBI Taxonomy" id="3095430"/>
    <lineage>
        <taxon>Bacteria</taxon>
        <taxon>Bacillati</taxon>
        <taxon>Actinomycetota</taxon>
        <taxon>Actinomycetes</taxon>
        <taxon>Pseudonocardiales</taxon>
        <taxon>Pseudonocardiaceae</taxon>
        <taxon>Lentzea</taxon>
    </lineage>
</organism>
<keyword evidence="1" id="KW-0812">Transmembrane</keyword>
<dbReference type="RefSeq" id="WP_319989480.1">
    <property type="nucleotide sequence ID" value="NZ_JAXAVV010000032.1"/>
</dbReference>
<comment type="caution">
    <text evidence="2">The sequence shown here is derived from an EMBL/GenBank/DDBJ whole genome shotgun (WGS) entry which is preliminary data.</text>
</comment>
<keyword evidence="1" id="KW-0472">Membrane</keyword>
<dbReference type="EMBL" id="JAXAVV010000032">
    <property type="protein sequence ID" value="MDX8055761.1"/>
    <property type="molecule type" value="Genomic_DNA"/>
</dbReference>
<keyword evidence="3" id="KW-1185">Reference proteome</keyword>
<gene>
    <name evidence="2" type="ORF">SK571_40835</name>
</gene>
<reference evidence="2 3" key="2">
    <citation type="submission" date="2023-11" db="EMBL/GenBank/DDBJ databases">
        <authorList>
            <person name="Lara A.C."/>
            <person name="Chronakova A."/>
        </authorList>
    </citation>
    <scope>NUCLEOTIDE SEQUENCE [LARGE SCALE GENOMIC DNA]</scope>
    <source>
        <strain evidence="2 3">BCCO 10_0798</strain>
    </source>
</reference>
<dbReference type="Proteomes" id="UP001271792">
    <property type="component" value="Unassembled WGS sequence"/>
</dbReference>
<evidence type="ECO:0000256" key="1">
    <source>
        <dbReference type="SAM" id="Phobius"/>
    </source>
</evidence>
<evidence type="ECO:0000313" key="3">
    <source>
        <dbReference type="Proteomes" id="UP001271792"/>
    </source>
</evidence>
<keyword evidence="1" id="KW-1133">Transmembrane helix</keyword>
<feature type="transmembrane region" description="Helical" evidence="1">
    <location>
        <begin position="53"/>
        <end position="70"/>
    </location>
</feature>
<protein>
    <submittedName>
        <fullName evidence="2">Uncharacterized protein</fullName>
    </submittedName>
</protein>
<evidence type="ECO:0000313" key="2">
    <source>
        <dbReference type="EMBL" id="MDX8055761.1"/>
    </source>
</evidence>
<name>A0ABU4U5C1_9PSEU</name>
<accession>A0ABU4U5C1</accession>
<reference evidence="2 3" key="1">
    <citation type="submission" date="2023-11" db="EMBL/GenBank/DDBJ databases">
        <title>Lentzea sokolovensis, sp. nov., Lentzea kristufkii, sp. nov., and Lentzea miocenensis, sp. nov., rare actinobacteria from Sokolov Coal Basin, Miocene lacustrine sediment, Czech Republic.</title>
        <authorList>
            <person name="Lara A."/>
            <person name="Kotroba L."/>
            <person name="Nouioui I."/>
            <person name="Neumann-Schaal M."/>
            <person name="Mast Y."/>
            <person name="Chronakova A."/>
        </authorList>
    </citation>
    <scope>NUCLEOTIDE SEQUENCE [LARGE SCALE GENOMIC DNA]</scope>
    <source>
        <strain evidence="2 3">BCCO 10_0798</strain>
    </source>
</reference>